<dbReference type="SUPFAM" id="SSF52540">
    <property type="entry name" value="P-loop containing nucleoside triphosphate hydrolases"/>
    <property type="match status" value="1"/>
</dbReference>
<feature type="domain" description="Disease resistance protein At4g27190-like leucine-rich repeats" evidence="9">
    <location>
        <begin position="1306"/>
        <end position="1435"/>
    </location>
</feature>
<feature type="domain" description="Disease resistance protein At4g27190-like leucine-rich repeats" evidence="9">
    <location>
        <begin position="993"/>
        <end position="1064"/>
    </location>
</feature>
<dbReference type="InterPro" id="IPR036388">
    <property type="entry name" value="WH-like_DNA-bd_sf"/>
</dbReference>
<evidence type="ECO:0000256" key="7">
    <source>
        <dbReference type="SAM" id="Coils"/>
    </source>
</evidence>
<name>A0A5D2V732_GOSMU</name>
<reference evidence="10 11" key="1">
    <citation type="submission" date="2019-07" db="EMBL/GenBank/DDBJ databases">
        <title>WGS assembly of Gossypium mustelinum.</title>
        <authorList>
            <person name="Chen Z.J."/>
            <person name="Sreedasyam A."/>
            <person name="Ando A."/>
            <person name="Song Q."/>
            <person name="De L."/>
            <person name="Hulse-Kemp A."/>
            <person name="Ding M."/>
            <person name="Ye W."/>
            <person name="Kirkbride R."/>
            <person name="Jenkins J."/>
            <person name="Plott C."/>
            <person name="Lovell J."/>
            <person name="Lin Y.-M."/>
            <person name="Vaughn R."/>
            <person name="Liu B."/>
            <person name="Li W."/>
            <person name="Simpson S."/>
            <person name="Scheffler B."/>
            <person name="Saski C."/>
            <person name="Grover C."/>
            <person name="Hu G."/>
            <person name="Conover J."/>
            <person name="Carlson J."/>
            <person name="Shu S."/>
            <person name="Boston L."/>
            <person name="Williams M."/>
            <person name="Peterson D."/>
            <person name="Mcgee K."/>
            <person name="Jones D."/>
            <person name="Wendel J."/>
            <person name="Stelly D."/>
            <person name="Grimwood J."/>
            <person name="Schmutz J."/>
        </authorList>
    </citation>
    <scope>NUCLEOTIDE SEQUENCE [LARGE SCALE GENOMIC DNA]</scope>
    <source>
        <strain evidence="10">1408120.09</strain>
    </source>
</reference>
<evidence type="ECO:0000313" key="10">
    <source>
        <dbReference type="EMBL" id="TYI85020.1"/>
    </source>
</evidence>
<dbReference type="Pfam" id="PF00931">
    <property type="entry name" value="NB-ARC"/>
    <property type="match status" value="1"/>
</dbReference>
<keyword evidence="4" id="KW-0547">Nucleotide-binding</keyword>
<evidence type="ECO:0000256" key="4">
    <source>
        <dbReference type="ARBA" id="ARBA00022741"/>
    </source>
</evidence>
<feature type="domain" description="Disease resistance protein At4g27190-like leucine-rich repeats" evidence="9">
    <location>
        <begin position="1068"/>
        <end position="1181"/>
    </location>
</feature>
<feature type="domain" description="Disease resistance protein At4g27190-like leucine-rich repeats" evidence="9">
    <location>
        <begin position="833"/>
        <end position="885"/>
    </location>
</feature>
<dbReference type="SUPFAM" id="SSF52047">
    <property type="entry name" value="RNI-like"/>
    <property type="match status" value="2"/>
</dbReference>
<keyword evidence="3" id="KW-0677">Repeat</keyword>
<dbReference type="Pfam" id="PF13855">
    <property type="entry name" value="LRR_8"/>
    <property type="match status" value="1"/>
</dbReference>
<dbReference type="SUPFAM" id="SSF52058">
    <property type="entry name" value="L domain-like"/>
    <property type="match status" value="1"/>
</dbReference>
<dbReference type="GO" id="GO:0043531">
    <property type="term" value="F:ADP binding"/>
    <property type="evidence" value="ECO:0007669"/>
    <property type="project" value="InterPro"/>
</dbReference>
<sequence>MGCGFCEAALSKTVGTLVVDCMVKPVGRQLDYVRRFHDNVEKLREKKRELADARDHLLHKIEDAKNRLLLIENDVQNLQSRADETLCLNWCPNWSWRYQLSKKAMKKIQDISELLDKFGQLGPVGYAAPTALPTIDFLCSKEFVFSKSSETAFYQIIEALKDENINMIGLWGMGGVGKTTLAREVGSQAQKLKLFDKVVITVVSQKPKFERIQDQIAQYIGFDMKNEQGRRSEQELWLRLKNEPRILIILDDIWESINLKEKIGIPIGDDHKGCKVLLTTRRQQVCQAMDCQTVVQLGCLDDDEAWTLFEKKAGLDDFSDDSIKILANQIVKKCGGLPIAIVPLGSALKGKTHHEWQAAYRRLKDRRLTEIEDVNEENAYVCLEASFDYLKNMETKTCFLLCSLFPEDDEIYVNLVGYAWGLELYKGMDSIKDVRSEVLVSIETLKNSGLLLDCGERDVKMHDVVRQFALWIASSRKEISFGTVETLPMDESFKHYTAISFETDQTDELPKGVGFPYLKLLLLGSFMETSSEFFEGMKALQVCALKDQLISLAAFKFNMNLRTLCLIDCRLSDISMLGMLKSLHILSLSGSDITELPTEAGDLENLRLLDLSHCYNLEGFPPNLIQRLSDLEELYLHGCSSLKWATENSTKKESYSSLSELNSLPKLVVISLDISSEHIPDGFVFRRLWSFDFCIGMGRREIWYRESETCPTSRSLRINKSVDSCKQLLEDVESLQLNKVECHPNLIPSLDLGFRKLTSLDLRRCHSMQCLIDASKQQVPITALSNLRKLSLSHMFHLEEMCNAPQPQGFLQKLEEVIVSDCGEMQVLFPIAELRSIEQEGPSRHLSLQSLKIVEIKRCNNLKYIFPMSVANSLGQLHTLKIMSCLQLEDIIQDRQVAYKCLLQSLREVLLIDLPQLEKRDVNGILLTQSSLQKLKVHNCPQLTHFIISTSIQELVFGKMIIEQLNNLHSCKYEELEQDQTLKSLFPIIVAQGSSKQLNAPKLQTLKIENCFGMEEIIQDSQVSTIIFQCLRELQVTNCNKLKFLFPVCVANSLEKLQTLKIESRFGMEEIIQDSQVSTTSFQCLREVQVTECNKLKFLFPMCVANSLGQLQTLRIKSCSQLQEIIQGPVVLISMSQGLARLNKVKLINLPQLNGRDRNDIVLTSPSLHMLKVRDCPQLTPFIVSTNIQFSDMTEKKQISNVTVPERRGGTSTCTEYLTISNFEELFEYSGYNLSSLKFLTLSELTELRVIWSGPIQVEHFQNLTQLTVDNCRRLRYIFSPTIARNLPQLWTSDIFDCEELEQIIEKDQTSSQHHLQPICFPNLSWIKINNCENLKCLFPITLAHGGLPNLDRLDLIRLSKLEQVFEGDESNVSKDEEKVICLPQLLFLELYKLPNLVSFSPVGYHFVFPFLTGLQVKGCPNITTRFSVDSEKSMHAKTQASQSVDEITVEEAATAQETAWPIGSDIEWWGKVEF</sequence>
<keyword evidence="7" id="KW-0175">Coiled coil</keyword>
<dbReference type="Pfam" id="PF23247">
    <property type="entry name" value="LRR_RPS2"/>
    <property type="match status" value="5"/>
</dbReference>
<dbReference type="PROSITE" id="PS51450">
    <property type="entry name" value="LRR"/>
    <property type="match status" value="1"/>
</dbReference>
<comment type="similarity">
    <text evidence="1">Belongs to the disease resistance NB-LRR family.</text>
</comment>
<protein>
    <submittedName>
        <fullName evidence="10">Uncharacterized protein</fullName>
    </submittedName>
</protein>
<keyword evidence="5" id="KW-0611">Plant defense</keyword>
<dbReference type="InterPro" id="IPR042197">
    <property type="entry name" value="Apaf_helical"/>
</dbReference>
<evidence type="ECO:0000256" key="5">
    <source>
        <dbReference type="ARBA" id="ARBA00022821"/>
    </source>
</evidence>
<dbReference type="InterPro" id="IPR027417">
    <property type="entry name" value="P-loop_NTPase"/>
</dbReference>
<dbReference type="PANTHER" id="PTHR33463:SF203">
    <property type="entry name" value="AAA+ ATPASE DOMAIN-CONTAINING PROTEIN"/>
    <property type="match status" value="1"/>
</dbReference>
<evidence type="ECO:0000256" key="1">
    <source>
        <dbReference type="ARBA" id="ARBA00008894"/>
    </source>
</evidence>
<dbReference type="PRINTS" id="PR00364">
    <property type="entry name" value="DISEASERSIST"/>
</dbReference>
<dbReference type="InterPro" id="IPR050905">
    <property type="entry name" value="Plant_NBS-LRR"/>
</dbReference>
<dbReference type="GO" id="GO:0005524">
    <property type="term" value="F:ATP binding"/>
    <property type="evidence" value="ECO:0007669"/>
    <property type="project" value="UniProtKB-KW"/>
</dbReference>
<evidence type="ECO:0000313" key="11">
    <source>
        <dbReference type="Proteomes" id="UP000323597"/>
    </source>
</evidence>
<dbReference type="InterPro" id="IPR057135">
    <property type="entry name" value="At4g27190-like_LRR"/>
</dbReference>
<dbReference type="GO" id="GO:0006952">
    <property type="term" value="P:defense response"/>
    <property type="evidence" value="ECO:0007669"/>
    <property type="project" value="UniProtKB-KW"/>
</dbReference>
<keyword evidence="2" id="KW-0433">Leucine-rich repeat</keyword>
<dbReference type="Gene3D" id="1.10.10.10">
    <property type="entry name" value="Winged helix-like DNA-binding domain superfamily/Winged helix DNA-binding domain"/>
    <property type="match status" value="1"/>
</dbReference>
<keyword evidence="6" id="KW-0067">ATP-binding</keyword>
<evidence type="ECO:0000256" key="2">
    <source>
        <dbReference type="ARBA" id="ARBA00022614"/>
    </source>
</evidence>
<proteinExistence type="inferred from homology"/>
<keyword evidence="11" id="KW-1185">Reference proteome</keyword>
<dbReference type="Gene3D" id="1.10.8.430">
    <property type="entry name" value="Helical domain of apoptotic protease-activating factors"/>
    <property type="match status" value="1"/>
</dbReference>
<dbReference type="FunFam" id="3.40.50.300:FF:001091">
    <property type="entry name" value="Probable disease resistance protein At1g61300"/>
    <property type="match status" value="1"/>
</dbReference>
<evidence type="ECO:0000256" key="3">
    <source>
        <dbReference type="ARBA" id="ARBA00022737"/>
    </source>
</evidence>
<dbReference type="Gene3D" id="3.40.50.300">
    <property type="entry name" value="P-loop containing nucleotide triphosphate hydrolases"/>
    <property type="match status" value="1"/>
</dbReference>
<evidence type="ECO:0000259" key="9">
    <source>
        <dbReference type="Pfam" id="PF23247"/>
    </source>
</evidence>
<accession>A0A5D2V732</accession>
<evidence type="ECO:0000259" key="8">
    <source>
        <dbReference type="Pfam" id="PF00931"/>
    </source>
</evidence>
<feature type="domain" description="Disease resistance protein At4g27190-like leucine-rich repeats" evidence="9">
    <location>
        <begin position="1233"/>
        <end position="1299"/>
    </location>
</feature>
<dbReference type="InterPro" id="IPR002182">
    <property type="entry name" value="NB-ARC"/>
</dbReference>
<gene>
    <name evidence="10" type="ORF">E1A91_D05G408800v1</name>
</gene>
<feature type="domain" description="NB-ARC" evidence="8">
    <location>
        <begin position="151"/>
        <end position="314"/>
    </location>
</feature>
<dbReference type="InterPro" id="IPR032675">
    <property type="entry name" value="LRR_dom_sf"/>
</dbReference>
<organism evidence="10 11">
    <name type="scientific">Gossypium mustelinum</name>
    <name type="common">Cotton</name>
    <name type="synonym">Gossypium caicoense</name>
    <dbReference type="NCBI Taxonomy" id="34275"/>
    <lineage>
        <taxon>Eukaryota</taxon>
        <taxon>Viridiplantae</taxon>
        <taxon>Streptophyta</taxon>
        <taxon>Embryophyta</taxon>
        <taxon>Tracheophyta</taxon>
        <taxon>Spermatophyta</taxon>
        <taxon>Magnoliopsida</taxon>
        <taxon>eudicotyledons</taxon>
        <taxon>Gunneridae</taxon>
        <taxon>Pentapetalae</taxon>
        <taxon>rosids</taxon>
        <taxon>malvids</taxon>
        <taxon>Malvales</taxon>
        <taxon>Malvaceae</taxon>
        <taxon>Malvoideae</taxon>
        <taxon>Gossypium</taxon>
    </lineage>
</organism>
<dbReference type="PANTHER" id="PTHR33463">
    <property type="entry name" value="NB-ARC DOMAIN-CONTAINING PROTEIN-RELATED"/>
    <property type="match status" value="1"/>
</dbReference>
<dbReference type="EMBL" id="CM017653">
    <property type="protein sequence ID" value="TYI85020.1"/>
    <property type="molecule type" value="Genomic_DNA"/>
</dbReference>
<dbReference type="Gene3D" id="3.80.10.10">
    <property type="entry name" value="Ribonuclease Inhibitor"/>
    <property type="match status" value="3"/>
</dbReference>
<evidence type="ECO:0000256" key="6">
    <source>
        <dbReference type="ARBA" id="ARBA00022840"/>
    </source>
</evidence>
<dbReference type="Proteomes" id="UP000323597">
    <property type="component" value="Chromosome D05"/>
</dbReference>
<dbReference type="InterPro" id="IPR001611">
    <property type="entry name" value="Leu-rich_rpt"/>
</dbReference>
<feature type="coiled-coil region" evidence="7">
    <location>
        <begin position="33"/>
        <end position="81"/>
    </location>
</feature>